<organism evidence="2 3">
    <name type="scientific">Candidatus Curtissbacteria bacterium GW2011_GWC2_38_9</name>
    <dbReference type="NCBI Taxonomy" id="1618414"/>
    <lineage>
        <taxon>Bacteria</taxon>
        <taxon>Candidatus Curtissiibacteriota</taxon>
    </lineage>
</organism>
<dbReference type="Gene3D" id="1.25.40.10">
    <property type="entry name" value="Tetratricopeptide repeat domain"/>
    <property type="match status" value="1"/>
</dbReference>
<feature type="transmembrane region" description="Helical" evidence="1">
    <location>
        <begin position="53"/>
        <end position="74"/>
    </location>
</feature>
<proteinExistence type="predicted"/>
<dbReference type="EMBL" id="LBVP01000030">
    <property type="protein sequence ID" value="KKQ88002.1"/>
    <property type="molecule type" value="Genomic_DNA"/>
</dbReference>
<accession>A0A0G0LAG0</accession>
<comment type="caution">
    <text evidence="2">The sequence shown here is derived from an EMBL/GenBank/DDBJ whole genome shotgun (WGS) entry which is preliminary data.</text>
</comment>
<name>A0A0G0LAG0_9BACT</name>
<protein>
    <submittedName>
        <fullName evidence="2">Uncharacterized protein</fullName>
    </submittedName>
</protein>
<dbReference type="InterPro" id="IPR011990">
    <property type="entry name" value="TPR-like_helical_dom_sf"/>
</dbReference>
<evidence type="ECO:0000256" key="1">
    <source>
        <dbReference type="SAM" id="Phobius"/>
    </source>
</evidence>
<dbReference type="Proteomes" id="UP000034893">
    <property type="component" value="Unassembled WGS sequence"/>
</dbReference>
<keyword evidence="1" id="KW-0472">Membrane</keyword>
<dbReference type="SUPFAM" id="SSF48452">
    <property type="entry name" value="TPR-like"/>
    <property type="match status" value="1"/>
</dbReference>
<evidence type="ECO:0000313" key="2">
    <source>
        <dbReference type="EMBL" id="KKQ88002.1"/>
    </source>
</evidence>
<sequence length="212" mass="24313">MNDRTDEQLIQEMSKIGELFHQLPDVAVSPYLHAKILAKTTRQAFFVRRTMRYVLPIAAAILLTLGLQNFRALFNNTTSTTHVSEQTTHKTVNAGISLASFGDQEDPIDSMAMDPQLTARDLNPMVMEYMATFKFQQALRLRAKGDYEGVAELLERILKEHPTYSRNADVLTIRIDALFRLGKNYEALQEFSYLKSVDSQRAQILQERWLKN</sequence>
<gene>
    <name evidence="2" type="ORF">UT12_C0030G0002</name>
</gene>
<evidence type="ECO:0000313" key="3">
    <source>
        <dbReference type="Proteomes" id="UP000034893"/>
    </source>
</evidence>
<dbReference type="AlphaFoldDB" id="A0A0G0LAG0"/>
<keyword evidence="1" id="KW-0812">Transmembrane</keyword>
<keyword evidence="1" id="KW-1133">Transmembrane helix</keyword>
<reference evidence="2 3" key="1">
    <citation type="journal article" date="2015" name="Nature">
        <title>rRNA introns, odd ribosomes, and small enigmatic genomes across a large radiation of phyla.</title>
        <authorList>
            <person name="Brown C.T."/>
            <person name="Hug L.A."/>
            <person name="Thomas B.C."/>
            <person name="Sharon I."/>
            <person name="Castelle C.J."/>
            <person name="Singh A."/>
            <person name="Wilkins M.J."/>
            <person name="Williams K.H."/>
            <person name="Banfield J.F."/>
        </authorList>
    </citation>
    <scope>NUCLEOTIDE SEQUENCE [LARGE SCALE GENOMIC DNA]</scope>
</reference>